<evidence type="ECO:0000259" key="2">
    <source>
        <dbReference type="SMART" id="SM00849"/>
    </source>
</evidence>
<feature type="region of interest" description="Disordered" evidence="1">
    <location>
        <begin position="1"/>
        <end position="23"/>
    </location>
</feature>
<dbReference type="CDD" id="cd16278">
    <property type="entry name" value="metallo-hydrolase-like_MBL-fold"/>
    <property type="match status" value="1"/>
</dbReference>
<reference evidence="3 4" key="1">
    <citation type="submission" date="2019-03" db="EMBL/GenBank/DDBJ databases">
        <title>Genomics of glacier-inhabiting Cryobacterium strains.</title>
        <authorList>
            <person name="Liu Q."/>
            <person name="Xin Y.-H."/>
        </authorList>
    </citation>
    <scope>NUCLEOTIDE SEQUENCE [LARGE SCALE GENOMIC DNA]</scope>
    <source>
        <strain evidence="4">TMT1-22</strain>
    </source>
</reference>
<dbReference type="AlphaFoldDB" id="A0AAQ2HFQ6"/>
<proteinExistence type="predicted"/>
<dbReference type="PANTHER" id="PTHR23131:SF0">
    <property type="entry name" value="ENDORIBONUCLEASE LACTB2"/>
    <property type="match status" value="1"/>
</dbReference>
<dbReference type="SMART" id="SM00849">
    <property type="entry name" value="Lactamase_B"/>
    <property type="match status" value="1"/>
</dbReference>
<gene>
    <name evidence="3" type="ORF">E3O49_08525</name>
</gene>
<evidence type="ECO:0000313" key="4">
    <source>
        <dbReference type="Proteomes" id="UP000297403"/>
    </source>
</evidence>
<evidence type="ECO:0000256" key="1">
    <source>
        <dbReference type="SAM" id="MobiDB-lite"/>
    </source>
</evidence>
<dbReference type="EMBL" id="SOFY01000044">
    <property type="protein sequence ID" value="TFC47260.1"/>
    <property type="molecule type" value="Genomic_DNA"/>
</dbReference>
<dbReference type="InterPro" id="IPR036866">
    <property type="entry name" value="RibonucZ/Hydroxyglut_hydro"/>
</dbReference>
<dbReference type="InterPro" id="IPR036388">
    <property type="entry name" value="WH-like_DNA-bd_sf"/>
</dbReference>
<keyword evidence="4" id="KW-1185">Reference proteome</keyword>
<protein>
    <submittedName>
        <fullName evidence="3">MBL fold metallo-hydrolase</fullName>
    </submittedName>
</protein>
<dbReference type="InterPro" id="IPR050662">
    <property type="entry name" value="Sec-metab_biosynth-thioest"/>
</dbReference>
<sequence>MGNDAHPPVGIERSIQRSSPLTRKLLAPNPGPMTLDGTNSYLIAAPRSASAVVVDPGPLDDAHLAALAATGSVALVLITHRHADHSAASARFARLTGAPVRALDPAFCVDAGPLTDGEVIEAGGTRIRVIATPGHTADSACFQLPDDGPHGSVLTGDTILGRGTTIIAPDGTLEGYLRSLTALRALGPATVLPAHGPVLPNLEAVCDAYLAHRHQRLAEVRRALAELGPDATVALVTDRVYAHTDAAVRFAAEASVHAQLAYLRGAEPVPVPVPALVPAPAPPLVPEPDQ</sequence>
<dbReference type="Pfam" id="PF00753">
    <property type="entry name" value="Lactamase_B"/>
    <property type="match status" value="1"/>
</dbReference>
<dbReference type="PANTHER" id="PTHR23131">
    <property type="entry name" value="ENDORIBONUCLEASE LACTB2"/>
    <property type="match status" value="1"/>
</dbReference>
<organism evidence="3 4">
    <name type="scientific">Cryobacterium shii</name>
    <dbReference type="NCBI Taxonomy" id="1259235"/>
    <lineage>
        <taxon>Bacteria</taxon>
        <taxon>Bacillati</taxon>
        <taxon>Actinomycetota</taxon>
        <taxon>Actinomycetes</taxon>
        <taxon>Micrococcales</taxon>
        <taxon>Microbacteriaceae</taxon>
        <taxon>Cryobacterium</taxon>
    </lineage>
</organism>
<dbReference type="InterPro" id="IPR001279">
    <property type="entry name" value="Metallo-B-lactamas"/>
</dbReference>
<feature type="domain" description="Metallo-beta-lactamase" evidence="2">
    <location>
        <begin position="37"/>
        <end position="195"/>
    </location>
</feature>
<dbReference type="Proteomes" id="UP000297403">
    <property type="component" value="Unassembled WGS sequence"/>
</dbReference>
<accession>A0AAQ2HFQ6</accession>
<dbReference type="Gene3D" id="1.10.10.10">
    <property type="entry name" value="Winged helix-like DNA-binding domain superfamily/Winged helix DNA-binding domain"/>
    <property type="match status" value="1"/>
</dbReference>
<dbReference type="Gene3D" id="3.60.15.10">
    <property type="entry name" value="Ribonuclease Z/Hydroxyacylglutathione hydrolase-like"/>
    <property type="match status" value="1"/>
</dbReference>
<evidence type="ECO:0000313" key="3">
    <source>
        <dbReference type="EMBL" id="TFC47260.1"/>
    </source>
</evidence>
<dbReference type="SUPFAM" id="SSF56281">
    <property type="entry name" value="Metallo-hydrolase/oxidoreductase"/>
    <property type="match status" value="1"/>
</dbReference>
<dbReference type="RefSeq" id="WP_134366820.1">
    <property type="nucleotide sequence ID" value="NZ_SOFY01000044.1"/>
</dbReference>
<comment type="caution">
    <text evidence="3">The sequence shown here is derived from an EMBL/GenBank/DDBJ whole genome shotgun (WGS) entry which is preliminary data.</text>
</comment>
<name>A0AAQ2HFQ6_9MICO</name>